<reference evidence="4" key="1">
    <citation type="submission" date="2015-11" db="EMBL/GenBank/DDBJ databases">
        <authorList>
            <person name="Wang J."/>
            <person name="Wang L."/>
            <person name="Wang F."/>
            <person name="Cao G."/>
        </authorList>
    </citation>
    <scope>NUCLEOTIDE SEQUENCE [LARGE SCALE GENOMIC DNA]</scope>
    <source>
        <strain evidence="4">gdw1</strain>
    </source>
</reference>
<evidence type="ECO:0000313" key="4">
    <source>
        <dbReference type="Proteomes" id="UP000094426"/>
    </source>
</evidence>
<dbReference type="SUPFAM" id="SSF52540">
    <property type="entry name" value="P-loop containing nucleoside triphosphate hydrolases"/>
    <property type="match status" value="1"/>
</dbReference>
<organism evidence="3 4">
    <name type="scientific">Leifsonia xyli subsp. xyli</name>
    <dbReference type="NCBI Taxonomy" id="59736"/>
    <lineage>
        <taxon>Bacteria</taxon>
        <taxon>Bacillati</taxon>
        <taxon>Actinomycetota</taxon>
        <taxon>Actinomycetes</taxon>
        <taxon>Micrococcales</taxon>
        <taxon>Microbacteriaceae</taxon>
        <taxon>Leifsonia</taxon>
    </lineage>
</organism>
<dbReference type="AlphaFoldDB" id="A0A1E2SLU3"/>
<dbReference type="GO" id="GO:0003677">
    <property type="term" value="F:DNA binding"/>
    <property type="evidence" value="ECO:0007669"/>
    <property type="project" value="TreeGrafter"/>
</dbReference>
<evidence type="ECO:0000259" key="2">
    <source>
        <dbReference type="Pfam" id="PF23234"/>
    </source>
</evidence>
<proteinExistence type="predicted"/>
<dbReference type="Pfam" id="PF23234">
    <property type="entry name" value="WHD_4th_Lhr"/>
    <property type="match status" value="1"/>
</dbReference>
<feature type="region of interest" description="Disordered" evidence="1">
    <location>
        <begin position="248"/>
        <end position="286"/>
    </location>
</feature>
<dbReference type="PANTHER" id="PTHR47962:SF5">
    <property type="entry name" value="ATP-DEPENDENT HELICASE LHR-RELATED"/>
    <property type="match status" value="1"/>
</dbReference>
<accession>A0A1E2SLU3</accession>
<dbReference type="InterPro" id="IPR027417">
    <property type="entry name" value="P-loop_NTPase"/>
</dbReference>
<dbReference type="InterPro" id="IPR055367">
    <property type="entry name" value="WH4_Lhr"/>
</dbReference>
<dbReference type="Proteomes" id="UP000094426">
    <property type="component" value="Unassembled WGS sequence"/>
</dbReference>
<dbReference type="GO" id="GO:0016887">
    <property type="term" value="F:ATP hydrolysis activity"/>
    <property type="evidence" value="ECO:0007669"/>
    <property type="project" value="TreeGrafter"/>
</dbReference>
<name>A0A1E2SLU3_LEIXY</name>
<dbReference type="InterPro" id="IPR052511">
    <property type="entry name" value="ATP-dep_Helicase"/>
</dbReference>
<dbReference type="EMBL" id="LNZG01000009">
    <property type="protein sequence ID" value="ODA90624.1"/>
    <property type="molecule type" value="Genomic_DNA"/>
</dbReference>
<evidence type="ECO:0000313" key="3">
    <source>
        <dbReference type="EMBL" id="ODA90624.1"/>
    </source>
</evidence>
<protein>
    <recommendedName>
        <fullName evidence="2">Large helicase-related protein winged-helix domain-containing protein</fullName>
    </recommendedName>
</protein>
<dbReference type="Gene3D" id="3.40.50.300">
    <property type="entry name" value="P-loop containing nucleotide triphosphate hydrolases"/>
    <property type="match status" value="1"/>
</dbReference>
<gene>
    <name evidence="3" type="ORF">ATY41_09355</name>
</gene>
<evidence type="ECO:0000256" key="1">
    <source>
        <dbReference type="SAM" id="MobiDB-lite"/>
    </source>
</evidence>
<sequence>MEIVAPPTGKRFDLRMVVPVEDMSELGASTFASGGNDGSAPQAGSIWPHVEEAIVDRVLAHRSSIVFSNSRRLAERLTARLNEIYEERTLGGTESEEAGEAAGAEKAPPPPPAELMGAAGQTRGSQAVTDDAEAPVLAQAHHGSVSKEQRALIEDDLKSGRLRCVVATSSLKLGIDMGALAPPPVESGPDQVQRGVLAALARGGGYFFRQLSDALGAESGAPVDDSTLVTALWDLVWAGLVTNDTLAPLRTHTGGGTAHKRPRQPTRSRMYRGRASGRSAVTARMGPPTAAGRWALLPERDLASTVRAHGQAETLLERYGFVTRGSAMNEGTPGGFALAYKVLSGFEGTGRARRGYFVETLGGAQFASGPTVNRLRSFARDHTQERPFGAVALAETDPANPYGAALPWPAVPRADGGATGSGTGHRPGRKAGALVVLVDGDLTLYVERGGKSLLSFVAAETDDAGRPALAATARALAALVTGRRVDILAIETANGGFVLGTPLGEALTEAGFLPTPRGLRLRG</sequence>
<feature type="region of interest" description="Disordered" evidence="1">
    <location>
        <begin position="88"/>
        <end position="131"/>
    </location>
</feature>
<comment type="caution">
    <text evidence="3">The sequence shown here is derived from an EMBL/GenBank/DDBJ whole genome shotgun (WGS) entry which is preliminary data.</text>
</comment>
<feature type="domain" description="Large helicase-related protein winged-helix" evidence="2">
    <location>
        <begin position="303"/>
        <end position="385"/>
    </location>
</feature>
<dbReference type="PANTHER" id="PTHR47962">
    <property type="entry name" value="ATP-DEPENDENT HELICASE LHR-RELATED-RELATED"/>
    <property type="match status" value="1"/>
</dbReference>
<feature type="compositionally biased region" description="Basic residues" evidence="1">
    <location>
        <begin position="258"/>
        <end position="272"/>
    </location>
</feature>